<dbReference type="InterPro" id="IPR045782">
    <property type="entry name" value="TrbL_3"/>
</dbReference>
<keyword evidence="4" id="KW-1185">Reference proteome</keyword>
<comment type="caution">
    <text evidence="3">The sequence shown here is derived from an EMBL/GenBank/DDBJ whole genome shotgun (WGS) entry which is preliminary data.</text>
</comment>
<sequence length="370" mass="41060">MNPFKTLVVVLLITGLAVPATATTPTPENDEESEEDDSDTVIDFSGLSSAIDDLVDELADFTGSWDATLEDLLIAVLFKPFQTLAQQLVRQFTLVLTNTPTIYPNPVVEEVHRDTLLVAYAVAGVVLPATGILYMYGSVLGVSYREVRMILPRFITALVFATISLPLLQYTVEFSDALVYAFAPTGLTMSTTQLAGLSVALVLVWVINASLLLVLVAVFIIRNVYILFVAAISPLLALAWAFPTTKRYADTFISGYWTALAMAPLDVLVLKFIFSLLNAQGSGVQGVSNWVLGVAGFTLLLWVPYQLYGASQAILGQAYMVSRGVKTRVKQRKQARKREEYREKRLKQGRHENRRKRSKFRFEDEEDDDD</sequence>
<dbReference type="EMBL" id="WUUS01000001">
    <property type="protein sequence ID" value="MXR40079.1"/>
    <property type="molecule type" value="Genomic_DNA"/>
</dbReference>
<keyword evidence="2" id="KW-1133">Transmembrane helix</keyword>
<organism evidence="3 4">
    <name type="scientific">Halobaculum saliterrae</name>
    <dbReference type="NCBI Taxonomy" id="2073113"/>
    <lineage>
        <taxon>Archaea</taxon>
        <taxon>Methanobacteriati</taxon>
        <taxon>Methanobacteriota</taxon>
        <taxon>Stenosarchaea group</taxon>
        <taxon>Halobacteria</taxon>
        <taxon>Halobacteriales</taxon>
        <taxon>Haloferacaceae</taxon>
        <taxon>Halobaculum</taxon>
    </lineage>
</organism>
<accession>A0A6B0T0D9</accession>
<protein>
    <submittedName>
        <fullName evidence="3">Uncharacterized protein</fullName>
    </submittedName>
</protein>
<evidence type="ECO:0000256" key="2">
    <source>
        <dbReference type="SAM" id="Phobius"/>
    </source>
</evidence>
<evidence type="ECO:0000256" key="1">
    <source>
        <dbReference type="SAM" id="MobiDB-lite"/>
    </source>
</evidence>
<feature type="region of interest" description="Disordered" evidence="1">
    <location>
        <begin position="332"/>
        <end position="370"/>
    </location>
</feature>
<feature type="transmembrane region" description="Helical" evidence="2">
    <location>
        <begin position="154"/>
        <end position="172"/>
    </location>
</feature>
<proteinExistence type="predicted"/>
<feature type="transmembrane region" description="Helical" evidence="2">
    <location>
        <begin position="286"/>
        <end position="305"/>
    </location>
</feature>
<dbReference type="AlphaFoldDB" id="A0A6B0T0D9"/>
<keyword evidence="2" id="KW-0472">Membrane</keyword>
<dbReference type="Pfam" id="PF19590">
    <property type="entry name" value="TrbL_3"/>
    <property type="match status" value="1"/>
</dbReference>
<feature type="transmembrane region" description="Helical" evidence="2">
    <location>
        <begin position="192"/>
        <end position="217"/>
    </location>
</feature>
<feature type="transmembrane region" description="Helical" evidence="2">
    <location>
        <begin position="117"/>
        <end position="142"/>
    </location>
</feature>
<feature type="compositionally biased region" description="Basic residues" evidence="1">
    <location>
        <begin position="344"/>
        <end position="359"/>
    </location>
</feature>
<dbReference type="Proteomes" id="UP000437065">
    <property type="component" value="Unassembled WGS sequence"/>
</dbReference>
<reference evidence="3 4" key="1">
    <citation type="submission" date="2019-12" db="EMBL/GenBank/DDBJ databases">
        <title>Isolation and characterization of three novel carbon monoxide-oxidizing members of Halobacteria from salione crusts and soils.</title>
        <authorList>
            <person name="Myers M.R."/>
            <person name="King G.M."/>
        </authorList>
    </citation>
    <scope>NUCLEOTIDE SEQUENCE [LARGE SCALE GENOMIC DNA]</scope>
    <source>
        <strain evidence="3 4">WSA2</strain>
    </source>
</reference>
<evidence type="ECO:0000313" key="4">
    <source>
        <dbReference type="Proteomes" id="UP000437065"/>
    </source>
</evidence>
<keyword evidence="2" id="KW-0812">Transmembrane</keyword>
<name>A0A6B0T0D9_9EURY</name>
<feature type="transmembrane region" description="Helical" evidence="2">
    <location>
        <begin position="254"/>
        <end position="274"/>
    </location>
</feature>
<gene>
    <name evidence="3" type="ORF">GRX01_01720</name>
</gene>
<feature type="transmembrane region" description="Helical" evidence="2">
    <location>
        <begin position="224"/>
        <end position="242"/>
    </location>
</feature>
<evidence type="ECO:0000313" key="3">
    <source>
        <dbReference type="EMBL" id="MXR40079.1"/>
    </source>
</evidence>
<dbReference type="RefSeq" id="WP_159662774.1">
    <property type="nucleotide sequence ID" value="NZ_WUUS01000001.1"/>
</dbReference>
<dbReference type="OrthoDB" id="351267at2157"/>